<dbReference type="Proteomes" id="UP000620139">
    <property type="component" value="Unassembled WGS sequence"/>
</dbReference>
<keyword evidence="7 11" id="KW-0547">Nucleotide-binding</keyword>
<evidence type="ECO:0000313" key="14">
    <source>
        <dbReference type="Proteomes" id="UP000620139"/>
    </source>
</evidence>
<feature type="domain" description="Cytidyltransferase-like" evidence="12">
    <location>
        <begin position="5"/>
        <end position="167"/>
    </location>
</feature>
<dbReference type="AlphaFoldDB" id="A0A931NFZ1"/>
<sequence>MQLGLFGGSFNPPHRAHWALAQAALAQLQLDRLIVMPAGQPWQKAGQGDLAPAAHRLAMTQLAFAGMDRVEVSALEIERDEPSATATTLARLRVGYPQAHWTLVIGQDQYARLSTWRQVDALLASCRLAVAARAGQSVQADPALPPHAVTAIEFAEDPVSASEIRRRLSRGEDITPLVGPHVAGYIAQHHLYGA</sequence>
<organism evidence="13 14">
    <name type="scientific">Inhella gelatinilytica</name>
    <dbReference type="NCBI Taxonomy" id="2795030"/>
    <lineage>
        <taxon>Bacteria</taxon>
        <taxon>Pseudomonadati</taxon>
        <taxon>Pseudomonadota</taxon>
        <taxon>Betaproteobacteria</taxon>
        <taxon>Burkholderiales</taxon>
        <taxon>Sphaerotilaceae</taxon>
        <taxon>Inhella</taxon>
    </lineage>
</organism>
<accession>A0A931NFZ1</accession>
<evidence type="ECO:0000256" key="1">
    <source>
        <dbReference type="ARBA" id="ARBA00002324"/>
    </source>
</evidence>
<evidence type="ECO:0000259" key="12">
    <source>
        <dbReference type="Pfam" id="PF01467"/>
    </source>
</evidence>
<comment type="similarity">
    <text evidence="3 11">Belongs to the NadD family.</text>
</comment>
<evidence type="ECO:0000256" key="9">
    <source>
        <dbReference type="ARBA" id="ARBA00023027"/>
    </source>
</evidence>
<dbReference type="NCBIfam" id="TIGR00482">
    <property type="entry name" value="nicotinate (nicotinamide) nucleotide adenylyltransferase"/>
    <property type="match status" value="1"/>
</dbReference>
<dbReference type="RefSeq" id="WP_198101664.1">
    <property type="nucleotide sequence ID" value="NZ_JAEDAL010000009.1"/>
</dbReference>
<gene>
    <name evidence="11 13" type="primary">nadD</name>
    <name evidence="13" type="ORF">I7X43_14465</name>
</gene>
<dbReference type="GO" id="GO:0004515">
    <property type="term" value="F:nicotinate-nucleotide adenylyltransferase activity"/>
    <property type="evidence" value="ECO:0007669"/>
    <property type="project" value="UniProtKB-UniRule"/>
</dbReference>
<dbReference type="PANTHER" id="PTHR39321">
    <property type="entry name" value="NICOTINATE-NUCLEOTIDE ADENYLYLTRANSFERASE-RELATED"/>
    <property type="match status" value="1"/>
</dbReference>
<comment type="caution">
    <text evidence="13">The sequence shown here is derived from an EMBL/GenBank/DDBJ whole genome shotgun (WGS) entry which is preliminary data.</text>
</comment>
<evidence type="ECO:0000256" key="7">
    <source>
        <dbReference type="ARBA" id="ARBA00022741"/>
    </source>
</evidence>
<evidence type="ECO:0000256" key="2">
    <source>
        <dbReference type="ARBA" id="ARBA00005019"/>
    </source>
</evidence>
<keyword evidence="6 11" id="KW-0548">Nucleotidyltransferase</keyword>
<evidence type="ECO:0000256" key="8">
    <source>
        <dbReference type="ARBA" id="ARBA00022840"/>
    </source>
</evidence>
<dbReference type="InterPro" id="IPR014729">
    <property type="entry name" value="Rossmann-like_a/b/a_fold"/>
</dbReference>
<evidence type="ECO:0000256" key="6">
    <source>
        <dbReference type="ARBA" id="ARBA00022695"/>
    </source>
</evidence>
<dbReference type="Gene3D" id="3.40.50.620">
    <property type="entry name" value="HUPs"/>
    <property type="match status" value="1"/>
</dbReference>
<dbReference type="SUPFAM" id="SSF52374">
    <property type="entry name" value="Nucleotidylyl transferase"/>
    <property type="match status" value="1"/>
</dbReference>
<keyword evidence="8 11" id="KW-0067">ATP-binding</keyword>
<keyword evidence="14" id="KW-1185">Reference proteome</keyword>
<evidence type="ECO:0000256" key="11">
    <source>
        <dbReference type="HAMAP-Rule" id="MF_00244"/>
    </source>
</evidence>
<evidence type="ECO:0000256" key="4">
    <source>
        <dbReference type="ARBA" id="ARBA00022642"/>
    </source>
</evidence>
<dbReference type="HAMAP" id="MF_00244">
    <property type="entry name" value="NaMN_adenylyltr"/>
    <property type="match status" value="1"/>
</dbReference>
<evidence type="ECO:0000256" key="10">
    <source>
        <dbReference type="ARBA" id="ARBA00048721"/>
    </source>
</evidence>
<evidence type="ECO:0000256" key="5">
    <source>
        <dbReference type="ARBA" id="ARBA00022679"/>
    </source>
</evidence>
<keyword evidence="9 11" id="KW-0520">NAD</keyword>
<keyword evidence="4 11" id="KW-0662">Pyridine nucleotide biosynthesis</keyword>
<comment type="catalytic activity">
    <reaction evidence="10 11">
        <text>nicotinate beta-D-ribonucleotide + ATP + H(+) = deamido-NAD(+) + diphosphate</text>
        <dbReference type="Rhea" id="RHEA:22860"/>
        <dbReference type="ChEBI" id="CHEBI:15378"/>
        <dbReference type="ChEBI" id="CHEBI:30616"/>
        <dbReference type="ChEBI" id="CHEBI:33019"/>
        <dbReference type="ChEBI" id="CHEBI:57502"/>
        <dbReference type="ChEBI" id="CHEBI:58437"/>
        <dbReference type="EC" id="2.7.7.18"/>
    </reaction>
</comment>
<dbReference type="GO" id="GO:0005524">
    <property type="term" value="F:ATP binding"/>
    <property type="evidence" value="ECO:0007669"/>
    <property type="project" value="UniProtKB-KW"/>
</dbReference>
<dbReference type="EMBL" id="JAEDAL010000009">
    <property type="protein sequence ID" value="MBH9554046.1"/>
    <property type="molecule type" value="Genomic_DNA"/>
</dbReference>
<dbReference type="EC" id="2.7.7.18" evidence="11"/>
<comment type="pathway">
    <text evidence="2 11">Cofactor biosynthesis; NAD(+) biosynthesis; deamido-NAD(+) from nicotinate D-ribonucleotide: step 1/1.</text>
</comment>
<name>A0A931NFZ1_9BURK</name>
<dbReference type="InterPro" id="IPR004821">
    <property type="entry name" value="Cyt_trans-like"/>
</dbReference>
<dbReference type="GO" id="GO:0009435">
    <property type="term" value="P:NAD+ biosynthetic process"/>
    <property type="evidence" value="ECO:0007669"/>
    <property type="project" value="UniProtKB-UniRule"/>
</dbReference>
<evidence type="ECO:0000256" key="3">
    <source>
        <dbReference type="ARBA" id="ARBA00009014"/>
    </source>
</evidence>
<dbReference type="CDD" id="cd02165">
    <property type="entry name" value="NMNAT"/>
    <property type="match status" value="1"/>
</dbReference>
<comment type="function">
    <text evidence="1 11">Catalyzes the reversible adenylation of nicotinate mononucleotide (NaMN) to nicotinic acid adenine dinucleotide (NaAD).</text>
</comment>
<proteinExistence type="inferred from homology"/>
<dbReference type="InterPro" id="IPR005248">
    <property type="entry name" value="NadD/NMNAT"/>
</dbReference>
<protein>
    <recommendedName>
        <fullName evidence="11">Probable nicotinate-nucleotide adenylyltransferase</fullName>
        <ecNumber evidence="11">2.7.7.18</ecNumber>
    </recommendedName>
    <alternativeName>
        <fullName evidence="11">Deamido-NAD(+) diphosphorylase</fullName>
    </alternativeName>
    <alternativeName>
        <fullName evidence="11">Deamido-NAD(+) pyrophosphorylase</fullName>
    </alternativeName>
    <alternativeName>
        <fullName evidence="11">Nicotinate mononucleotide adenylyltransferase</fullName>
        <shortName evidence="11">NaMN adenylyltransferase</shortName>
    </alternativeName>
</protein>
<dbReference type="PANTHER" id="PTHR39321:SF3">
    <property type="entry name" value="PHOSPHOPANTETHEINE ADENYLYLTRANSFERASE"/>
    <property type="match status" value="1"/>
</dbReference>
<reference evidence="13" key="1">
    <citation type="submission" date="2020-12" db="EMBL/GenBank/DDBJ databases">
        <title>The genome sequence of Inhella sp. 4Y17.</title>
        <authorList>
            <person name="Liu Y."/>
        </authorList>
    </citation>
    <scope>NUCLEOTIDE SEQUENCE</scope>
    <source>
        <strain evidence="13">4Y10</strain>
    </source>
</reference>
<evidence type="ECO:0000313" key="13">
    <source>
        <dbReference type="EMBL" id="MBH9554046.1"/>
    </source>
</evidence>
<dbReference type="Pfam" id="PF01467">
    <property type="entry name" value="CTP_transf_like"/>
    <property type="match status" value="1"/>
</dbReference>
<keyword evidence="5 11" id="KW-0808">Transferase</keyword>